<dbReference type="PANTHER" id="PTHR35008:SF4">
    <property type="entry name" value="BLL4482 PROTEIN"/>
    <property type="match status" value="1"/>
</dbReference>
<dbReference type="Pfam" id="PF00034">
    <property type="entry name" value="Cytochrom_C"/>
    <property type="match status" value="1"/>
</dbReference>
<evidence type="ECO:0000256" key="3">
    <source>
        <dbReference type="ARBA" id="ARBA00023004"/>
    </source>
</evidence>
<evidence type="ECO:0000259" key="5">
    <source>
        <dbReference type="PROSITE" id="PS51007"/>
    </source>
</evidence>
<feature type="domain" description="Cytochrome c" evidence="5">
    <location>
        <begin position="32"/>
        <end position="128"/>
    </location>
</feature>
<dbReference type="InterPro" id="IPR051459">
    <property type="entry name" value="Cytochrome_c-type_DH"/>
</dbReference>
<dbReference type="PROSITE" id="PS51257">
    <property type="entry name" value="PROKAR_LIPOPROTEIN"/>
    <property type="match status" value="1"/>
</dbReference>
<organism evidence="6 7">
    <name type="scientific">Leptonema illini</name>
    <dbReference type="NCBI Taxonomy" id="183"/>
    <lineage>
        <taxon>Bacteria</taxon>
        <taxon>Pseudomonadati</taxon>
        <taxon>Spirochaetota</taxon>
        <taxon>Spirochaetia</taxon>
        <taxon>Leptospirales</taxon>
        <taxon>Leptospiraceae</taxon>
        <taxon>Leptonema</taxon>
    </lineage>
</organism>
<dbReference type="EMBL" id="WBUI01000002">
    <property type="protein sequence ID" value="KAB2934754.1"/>
    <property type="molecule type" value="Genomic_DNA"/>
</dbReference>
<dbReference type="GO" id="GO:0046872">
    <property type="term" value="F:metal ion binding"/>
    <property type="evidence" value="ECO:0007669"/>
    <property type="project" value="UniProtKB-KW"/>
</dbReference>
<dbReference type="PANTHER" id="PTHR35008">
    <property type="entry name" value="BLL4482 PROTEIN-RELATED"/>
    <property type="match status" value="1"/>
</dbReference>
<protein>
    <submittedName>
        <fullName evidence="6">Cytochrome c</fullName>
    </submittedName>
</protein>
<dbReference type="GO" id="GO:0020037">
    <property type="term" value="F:heme binding"/>
    <property type="evidence" value="ECO:0007669"/>
    <property type="project" value="InterPro"/>
</dbReference>
<dbReference type="InterPro" id="IPR009056">
    <property type="entry name" value="Cyt_c-like_dom"/>
</dbReference>
<keyword evidence="2 4" id="KW-0479">Metal-binding</keyword>
<evidence type="ECO:0000313" key="6">
    <source>
        <dbReference type="EMBL" id="KAB2934754.1"/>
    </source>
</evidence>
<sequence length="310" mass="33306">MNYRNTIIGSMATIALLASCKKETPIYEATAEALHNGSLYYNVSEANCKSCHGTDWNGNGPEARSLKEQGLAVPDFTAALSPDKTVLDYFKAITIGTEKTKSLPSAHAYQSHTDRSRWAMANFLYSLGKPSSDEARRKTASEAAMKEIQAAYSNSRRWYMGDNKPSAEREKAPALEALLSKAGFTPSSEISVVPVSDSRREGAFHAQDSQAEGYALYRSNCQSCHGVFGEGSQGAVHLGALPGEGEGKGGIPRLKPVHASIRDLAEVGALSAGALSSAHNDKDAFGQKSHALTEEQWELLADYIKSITGK</sequence>
<keyword evidence="1 4" id="KW-0349">Heme</keyword>
<dbReference type="Gene3D" id="1.10.760.10">
    <property type="entry name" value="Cytochrome c-like domain"/>
    <property type="match status" value="2"/>
</dbReference>
<comment type="caution">
    <text evidence="6">The sequence shown here is derived from an EMBL/GenBank/DDBJ whole genome shotgun (WGS) entry which is preliminary data.</text>
</comment>
<dbReference type="SUPFAM" id="SSF46626">
    <property type="entry name" value="Cytochrome c"/>
    <property type="match status" value="2"/>
</dbReference>
<name>A0A833H4U9_9LEPT</name>
<dbReference type="AlphaFoldDB" id="A0A833H4U9"/>
<proteinExistence type="predicted"/>
<gene>
    <name evidence="6" type="ORF">F9K24_02975</name>
</gene>
<dbReference type="GO" id="GO:0009055">
    <property type="term" value="F:electron transfer activity"/>
    <property type="evidence" value="ECO:0007669"/>
    <property type="project" value="InterPro"/>
</dbReference>
<evidence type="ECO:0000313" key="7">
    <source>
        <dbReference type="Proteomes" id="UP000460298"/>
    </source>
</evidence>
<dbReference type="InterPro" id="IPR036909">
    <property type="entry name" value="Cyt_c-like_dom_sf"/>
</dbReference>
<evidence type="ECO:0000256" key="1">
    <source>
        <dbReference type="ARBA" id="ARBA00022617"/>
    </source>
</evidence>
<dbReference type="Proteomes" id="UP000460298">
    <property type="component" value="Unassembled WGS sequence"/>
</dbReference>
<dbReference type="PROSITE" id="PS51007">
    <property type="entry name" value="CYTC"/>
    <property type="match status" value="2"/>
</dbReference>
<accession>A0A833H4U9</accession>
<feature type="domain" description="Cytochrome c" evidence="5">
    <location>
        <begin position="208"/>
        <end position="308"/>
    </location>
</feature>
<keyword evidence="3 4" id="KW-0408">Iron</keyword>
<reference evidence="6 7" key="1">
    <citation type="submission" date="2019-10" db="EMBL/GenBank/DDBJ databases">
        <title>Extracellular Electron Transfer in a Candidatus Methanoperedens spp. Enrichment Culture.</title>
        <authorList>
            <person name="Berger S."/>
            <person name="Rangel Shaw D."/>
            <person name="Berben T."/>
            <person name="In 'T Zandt M."/>
            <person name="Frank J."/>
            <person name="Reimann J."/>
            <person name="Jetten M.S.M."/>
            <person name="Welte C.U."/>
        </authorList>
    </citation>
    <scope>NUCLEOTIDE SEQUENCE [LARGE SCALE GENOMIC DNA]</scope>
    <source>
        <strain evidence="6">SB12</strain>
    </source>
</reference>
<evidence type="ECO:0000256" key="2">
    <source>
        <dbReference type="ARBA" id="ARBA00022723"/>
    </source>
</evidence>
<evidence type="ECO:0000256" key="4">
    <source>
        <dbReference type="PROSITE-ProRule" id="PRU00433"/>
    </source>
</evidence>